<evidence type="ECO:0000313" key="1">
    <source>
        <dbReference type="EMBL" id="CUJ83283.1"/>
    </source>
</evidence>
<dbReference type="RefSeq" id="WP_058309515.1">
    <property type="nucleotide sequence ID" value="NZ_CYTW01000001.1"/>
</dbReference>
<dbReference type="EMBL" id="CYTW01000001">
    <property type="protein sequence ID" value="CUJ83283.1"/>
    <property type="molecule type" value="Genomic_DNA"/>
</dbReference>
<accession>A0A0P1I962</accession>
<dbReference type="Proteomes" id="UP000051870">
    <property type="component" value="Unassembled WGS sequence"/>
</dbReference>
<keyword evidence="1" id="KW-0413">Isomerase</keyword>
<dbReference type="SUPFAM" id="SSF55331">
    <property type="entry name" value="Tautomerase/MIF"/>
    <property type="match status" value="1"/>
</dbReference>
<dbReference type="Pfam" id="PF02962">
    <property type="entry name" value="CHMI"/>
    <property type="match status" value="1"/>
</dbReference>
<organism evidence="1 2">
    <name type="scientific">Shimia thalassica</name>
    <dbReference type="NCBI Taxonomy" id="1715693"/>
    <lineage>
        <taxon>Bacteria</taxon>
        <taxon>Pseudomonadati</taxon>
        <taxon>Pseudomonadota</taxon>
        <taxon>Alphaproteobacteria</taxon>
        <taxon>Rhodobacterales</taxon>
        <taxon>Roseobacteraceae</taxon>
    </lineage>
</organism>
<dbReference type="STRING" id="1715693.PH7735_00244"/>
<evidence type="ECO:0000313" key="2">
    <source>
        <dbReference type="Proteomes" id="UP000051870"/>
    </source>
</evidence>
<sequence length="127" mass="13966">MPHFQIDYSGNLEEVVDMAGLCEHIRATASQIETFPMAGIRVRAVRVDHYAIADGNPKHGFIDISIRLRAGRADDVKKDATTRIFEAAKAFLAPVMASHPVALSLEMRDIDPALSPKTGTIRDHLES</sequence>
<dbReference type="AlphaFoldDB" id="A0A0P1I962"/>
<dbReference type="InterPro" id="IPR004220">
    <property type="entry name" value="5-COMe_2-OHmuconate_Isoase"/>
</dbReference>
<dbReference type="InterPro" id="IPR014347">
    <property type="entry name" value="Tautomerase/MIF_sf"/>
</dbReference>
<dbReference type="GO" id="GO:0008704">
    <property type="term" value="F:5-carboxymethyl-2-hydroxymuconate delta-isomerase activity"/>
    <property type="evidence" value="ECO:0007669"/>
    <property type="project" value="UniProtKB-EC"/>
</dbReference>
<dbReference type="EC" id="5.3.3.10" evidence="1"/>
<gene>
    <name evidence="1" type="primary">hpcD_1</name>
    <name evidence="1" type="ORF">PH7735_00244</name>
</gene>
<proteinExistence type="predicted"/>
<reference evidence="2" key="1">
    <citation type="submission" date="2015-09" db="EMBL/GenBank/DDBJ databases">
        <authorList>
            <person name="Rodrigo-Torres Lidia"/>
            <person name="Arahal R.David."/>
        </authorList>
    </citation>
    <scope>NUCLEOTIDE SEQUENCE [LARGE SCALE GENOMIC DNA]</scope>
    <source>
        <strain evidence="2">CECT 7735</strain>
    </source>
</reference>
<name>A0A0P1I962_9RHOB</name>
<dbReference type="GeneID" id="83879342"/>
<protein>
    <submittedName>
        <fullName evidence="1">5-carboxymethyl-2-hydroxymuconate Delta-isomerase</fullName>
        <ecNumber evidence="1">5.3.3.10</ecNumber>
    </submittedName>
</protein>
<dbReference type="Gene3D" id="3.30.429.10">
    <property type="entry name" value="Macrophage Migration Inhibitory Factor"/>
    <property type="match status" value="1"/>
</dbReference>
<dbReference type="CDD" id="cd00580">
    <property type="entry name" value="CHMI"/>
    <property type="match status" value="1"/>
</dbReference>
<dbReference type="PANTHER" id="PTHR37950">
    <property type="entry name" value="4-HYDROXYPHENYLACETATE CATABOLISM PROTEIN"/>
    <property type="match status" value="1"/>
</dbReference>
<dbReference type="PANTHER" id="PTHR37950:SF1">
    <property type="entry name" value="4-HYDROXYPHENYLACETATE CATABOLISM PROTEIN"/>
    <property type="match status" value="1"/>
</dbReference>
<keyword evidence="2" id="KW-1185">Reference proteome</keyword>